<dbReference type="Pfam" id="PF02224">
    <property type="entry name" value="Cytidylate_kin"/>
    <property type="match status" value="1"/>
</dbReference>
<dbReference type="PANTHER" id="PTHR21299:SF2">
    <property type="entry name" value="CYTIDYLATE KINASE"/>
    <property type="match status" value="1"/>
</dbReference>
<dbReference type="NCBIfam" id="TIGR00017">
    <property type="entry name" value="cmk"/>
    <property type="match status" value="1"/>
</dbReference>
<organism evidence="10 11">
    <name type="scientific">Eubacterium album</name>
    <dbReference type="NCBI Taxonomy" id="2978477"/>
    <lineage>
        <taxon>Bacteria</taxon>
        <taxon>Bacillati</taxon>
        <taxon>Bacillota</taxon>
        <taxon>Clostridia</taxon>
        <taxon>Eubacteriales</taxon>
        <taxon>Eubacteriaceae</taxon>
        <taxon>Eubacterium</taxon>
    </lineage>
</organism>
<dbReference type="EMBL" id="JAODBU010000008">
    <property type="protein sequence ID" value="MCT7399287.1"/>
    <property type="molecule type" value="Genomic_DNA"/>
</dbReference>
<reference evidence="10" key="1">
    <citation type="submission" date="2022-09" db="EMBL/GenBank/DDBJ databases">
        <title>Eubacterium sp. LFL-14 isolated from human feces.</title>
        <authorList>
            <person name="Liu F."/>
        </authorList>
    </citation>
    <scope>NUCLEOTIDE SEQUENCE</scope>
    <source>
        <strain evidence="10">LFL-14</strain>
    </source>
</reference>
<comment type="catalytic activity">
    <reaction evidence="6 8">
        <text>dCMP + ATP = dCDP + ADP</text>
        <dbReference type="Rhea" id="RHEA:25094"/>
        <dbReference type="ChEBI" id="CHEBI:30616"/>
        <dbReference type="ChEBI" id="CHEBI:57566"/>
        <dbReference type="ChEBI" id="CHEBI:58593"/>
        <dbReference type="ChEBI" id="CHEBI:456216"/>
        <dbReference type="EC" id="2.7.4.25"/>
    </reaction>
</comment>
<comment type="caution">
    <text evidence="10">The sequence shown here is derived from an EMBL/GenBank/DDBJ whole genome shotgun (WGS) entry which is preliminary data.</text>
</comment>
<keyword evidence="8" id="KW-0963">Cytoplasm</keyword>
<dbReference type="PANTHER" id="PTHR21299">
    <property type="entry name" value="CYTIDYLATE KINASE/PANTOATE-BETA-ALANINE LIGASE"/>
    <property type="match status" value="1"/>
</dbReference>
<accession>A0ABT2M3R6</accession>
<evidence type="ECO:0000256" key="4">
    <source>
        <dbReference type="ARBA" id="ARBA00022777"/>
    </source>
</evidence>
<dbReference type="Gene3D" id="3.40.50.300">
    <property type="entry name" value="P-loop containing nucleotide triphosphate hydrolases"/>
    <property type="match status" value="1"/>
</dbReference>
<evidence type="ECO:0000256" key="1">
    <source>
        <dbReference type="ARBA" id="ARBA00009427"/>
    </source>
</evidence>
<evidence type="ECO:0000256" key="3">
    <source>
        <dbReference type="ARBA" id="ARBA00022741"/>
    </source>
</evidence>
<keyword evidence="2 8" id="KW-0808">Transferase</keyword>
<feature type="domain" description="Cytidylate kinase" evidence="9">
    <location>
        <begin position="4"/>
        <end position="215"/>
    </location>
</feature>
<proteinExistence type="inferred from homology"/>
<feature type="binding site" evidence="8">
    <location>
        <begin position="8"/>
        <end position="16"/>
    </location>
    <ligand>
        <name>ATP</name>
        <dbReference type="ChEBI" id="CHEBI:30616"/>
    </ligand>
</feature>
<keyword evidence="3 8" id="KW-0547">Nucleotide-binding</keyword>
<dbReference type="EC" id="2.7.4.25" evidence="8"/>
<sequence length="219" mass="24399">MYNIAIDGPAGAGKSTIAKIVAKELGFIYVDTGAMYRTIALACFRAGIKADESEKVIAKLDDIEVTLGYDNGTQKVYLNGEDVSLEIRREEIGNMTSAIAVYEKVRENMVEMQRELAAKNDVVMDGRDIGTAVLPNADLKIYLTASSRTRAERRCKELVEKGVNCDIDTVEKDIIDRDYRDMHREISPLTQAEDAVLVDSSNMSIDEVVKEIIKLKNER</sequence>
<dbReference type="InterPro" id="IPR011994">
    <property type="entry name" value="Cytidylate_kinase_dom"/>
</dbReference>
<evidence type="ECO:0000256" key="2">
    <source>
        <dbReference type="ARBA" id="ARBA00022679"/>
    </source>
</evidence>
<evidence type="ECO:0000256" key="6">
    <source>
        <dbReference type="ARBA" id="ARBA00047615"/>
    </source>
</evidence>
<keyword evidence="4 8" id="KW-0418">Kinase</keyword>
<dbReference type="CDD" id="cd02020">
    <property type="entry name" value="CMPK"/>
    <property type="match status" value="1"/>
</dbReference>
<dbReference type="Proteomes" id="UP001431199">
    <property type="component" value="Unassembled WGS sequence"/>
</dbReference>
<evidence type="ECO:0000256" key="5">
    <source>
        <dbReference type="ARBA" id="ARBA00022840"/>
    </source>
</evidence>
<evidence type="ECO:0000256" key="8">
    <source>
        <dbReference type="HAMAP-Rule" id="MF_00238"/>
    </source>
</evidence>
<evidence type="ECO:0000313" key="11">
    <source>
        <dbReference type="Proteomes" id="UP001431199"/>
    </source>
</evidence>
<dbReference type="SUPFAM" id="SSF52540">
    <property type="entry name" value="P-loop containing nucleoside triphosphate hydrolases"/>
    <property type="match status" value="1"/>
</dbReference>
<keyword evidence="5 8" id="KW-0067">ATP-binding</keyword>
<dbReference type="InterPro" id="IPR027417">
    <property type="entry name" value="P-loop_NTPase"/>
</dbReference>
<protein>
    <recommendedName>
        <fullName evidence="8">Cytidylate kinase</fullName>
        <shortName evidence="8">CK</shortName>
        <ecNumber evidence="8">2.7.4.25</ecNumber>
    </recommendedName>
    <alternativeName>
        <fullName evidence="8">Cytidine monophosphate kinase</fullName>
        <shortName evidence="8">CMP kinase</shortName>
    </alternativeName>
</protein>
<comment type="catalytic activity">
    <reaction evidence="7 8">
        <text>CMP + ATP = CDP + ADP</text>
        <dbReference type="Rhea" id="RHEA:11600"/>
        <dbReference type="ChEBI" id="CHEBI:30616"/>
        <dbReference type="ChEBI" id="CHEBI:58069"/>
        <dbReference type="ChEBI" id="CHEBI:60377"/>
        <dbReference type="ChEBI" id="CHEBI:456216"/>
        <dbReference type="EC" id="2.7.4.25"/>
    </reaction>
</comment>
<evidence type="ECO:0000259" key="9">
    <source>
        <dbReference type="Pfam" id="PF02224"/>
    </source>
</evidence>
<name>A0ABT2M3R6_9FIRM</name>
<evidence type="ECO:0000256" key="7">
    <source>
        <dbReference type="ARBA" id="ARBA00048478"/>
    </source>
</evidence>
<dbReference type="GO" id="GO:0016301">
    <property type="term" value="F:kinase activity"/>
    <property type="evidence" value="ECO:0007669"/>
    <property type="project" value="UniProtKB-KW"/>
</dbReference>
<dbReference type="RefSeq" id="WP_117909484.1">
    <property type="nucleotide sequence ID" value="NZ_JAODBU010000008.1"/>
</dbReference>
<dbReference type="InterPro" id="IPR003136">
    <property type="entry name" value="Cytidylate_kin"/>
</dbReference>
<evidence type="ECO:0000313" key="10">
    <source>
        <dbReference type="EMBL" id="MCT7399287.1"/>
    </source>
</evidence>
<dbReference type="HAMAP" id="MF_00238">
    <property type="entry name" value="Cytidyl_kinase_type1"/>
    <property type="match status" value="1"/>
</dbReference>
<keyword evidence="11" id="KW-1185">Reference proteome</keyword>
<comment type="subcellular location">
    <subcellularLocation>
        <location evidence="8">Cytoplasm</location>
    </subcellularLocation>
</comment>
<gene>
    <name evidence="8 10" type="primary">cmk</name>
    <name evidence="10" type="ORF">N5B56_09370</name>
</gene>
<comment type="similarity">
    <text evidence="1 8">Belongs to the cytidylate kinase family. Type 1 subfamily.</text>
</comment>